<feature type="region of interest" description="Disordered" evidence="1">
    <location>
        <begin position="127"/>
        <end position="210"/>
    </location>
</feature>
<dbReference type="Proteomes" id="UP000023152">
    <property type="component" value="Unassembled WGS sequence"/>
</dbReference>
<protein>
    <submittedName>
        <fullName evidence="2">Uncharacterized protein</fullName>
    </submittedName>
</protein>
<feature type="compositionally biased region" description="Polar residues" evidence="1">
    <location>
        <begin position="198"/>
        <end position="207"/>
    </location>
</feature>
<proteinExistence type="predicted"/>
<dbReference type="EMBL" id="ASPP01014421">
    <property type="protein sequence ID" value="ETO18771.1"/>
    <property type="molecule type" value="Genomic_DNA"/>
</dbReference>
<evidence type="ECO:0000256" key="1">
    <source>
        <dbReference type="SAM" id="MobiDB-lite"/>
    </source>
</evidence>
<keyword evidence="3" id="KW-1185">Reference proteome</keyword>
<sequence length="289" mass="32331">MNELTYAPRQDSQIATESGFTTSITSTCQHNPTDLAKDKNKYAAAHNVEASKSWNDSNENERSAIEVNDKKKVEREQRKEVLYGKRSAFEKRKQSSGRLLSANSVGYTLKEQAELLYFEYDLAPSTSEQTIGPKADESVNVNPRRASNAANRYEERKKKDDEANSKTDANATSTATGSTHPIVAAAQGESEDKKAQAETITNDANSSENEEPIALNLPSEEELLKMINPTGKFLAPAIKRKLLDDMIDQLIPPDIKQKIEEQKAKSRKKMARPPEYDLLRINLIHYVLS</sequence>
<feature type="compositionally biased region" description="Polar residues" evidence="1">
    <location>
        <begin position="166"/>
        <end position="179"/>
    </location>
</feature>
<accession>X6MY58</accession>
<dbReference type="AlphaFoldDB" id="X6MY58"/>
<comment type="caution">
    <text evidence="2">The sequence shown here is derived from an EMBL/GenBank/DDBJ whole genome shotgun (WGS) entry which is preliminary data.</text>
</comment>
<evidence type="ECO:0000313" key="3">
    <source>
        <dbReference type="Proteomes" id="UP000023152"/>
    </source>
</evidence>
<organism evidence="2 3">
    <name type="scientific">Reticulomyxa filosa</name>
    <dbReference type="NCBI Taxonomy" id="46433"/>
    <lineage>
        <taxon>Eukaryota</taxon>
        <taxon>Sar</taxon>
        <taxon>Rhizaria</taxon>
        <taxon>Retaria</taxon>
        <taxon>Foraminifera</taxon>
        <taxon>Monothalamids</taxon>
        <taxon>Reticulomyxidae</taxon>
        <taxon>Reticulomyxa</taxon>
    </lineage>
</organism>
<name>X6MY58_RETFI</name>
<reference evidence="2 3" key="1">
    <citation type="journal article" date="2013" name="Curr. Biol.">
        <title>The Genome of the Foraminiferan Reticulomyxa filosa.</title>
        <authorList>
            <person name="Glockner G."/>
            <person name="Hulsmann N."/>
            <person name="Schleicher M."/>
            <person name="Noegel A.A."/>
            <person name="Eichinger L."/>
            <person name="Gallinger C."/>
            <person name="Pawlowski J."/>
            <person name="Sierra R."/>
            <person name="Euteneuer U."/>
            <person name="Pillet L."/>
            <person name="Moustafa A."/>
            <person name="Platzer M."/>
            <person name="Groth M."/>
            <person name="Szafranski K."/>
            <person name="Schliwa M."/>
        </authorList>
    </citation>
    <scope>NUCLEOTIDE SEQUENCE [LARGE SCALE GENOMIC DNA]</scope>
</reference>
<feature type="compositionally biased region" description="Basic and acidic residues" evidence="1">
    <location>
        <begin position="152"/>
        <end position="165"/>
    </location>
</feature>
<gene>
    <name evidence="2" type="ORF">RFI_18484</name>
</gene>
<evidence type="ECO:0000313" key="2">
    <source>
        <dbReference type="EMBL" id="ETO18771.1"/>
    </source>
</evidence>